<organism evidence="1 2">
    <name type="scientific">Carpinus fangiana</name>
    <dbReference type="NCBI Taxonomy" id="176857"/>
    <lineage>
        <taxon>Eukaryota</taxon>
        <taxon>Viridiplantae</taxon>
        <taxon>Streptophyta</taxon>
        <taxon>Embryophyta</taxon>
        <taxon>Tracheophyta</taxon>
        <taxon>Spermatophyta</taxon>
        <taxon>Magnoliopsida</taxon>
        <taxon>eudicotyledons</taxon>
        <taxon>Gunneridae</taxon>
        <taxon>Pentapetalae</taxon>
        <taxon>rosids</taxon>
        <taxon>fabids</taxon>
        <taxon>Fagales</taxon>
        <taxon>Betulaceae</taxon>
        <taxon>Carpinus</taxon>
    </lineage>
</organism>
<gene>
    <name evidence="1" type="ORF">FH972_014233</name>
</gene>
<reference evidence="1 2" key="1">
    <citation type="submission" date="2019-06" db="EMBL/GenBank/DDBJ databases">
        <title>A chromosomal-level reference genome of Carpinus fangiana (Coryloideae, Betulaceae).</title>
        <authorList>
            <person name="Yang X."/>
            <person name="Wang Z."/>
            <person name="Zhang L."/>
            <person name="Hao G."/>
            <person name="Liu J."/>
            <person name="Yang Y."/>
        </authorList>
    </citation>
    <scope>NUCLEOTIDE SEQUENCE [LARGE SCALE GENOMIC DNA]</scope>
    <source>
        <strain evidence="1">Cfa_2016G</strain>
        <tissue evidence="1">Leaf</tissue>
    </source>
</reference>
<name>A0A5N6R914_9ROSI</name>
<evidence type="ECO:0000313" key="2">
    <source>
        <dbReference type="Proteomes" id="UP000327013"/>
    </source>
</evidence>
<evidence type="ECO:0000313" key="1">
    <source>
        <dbReference type="EMBL" id="KAE8075525.1"/>
    </source>
</evidence>
<accession>A0A5N6R914</accession>
<sequence length="102" mass="11878">MPSWDPHDNQLNHPFVVCHIRRNRLIRSELLLSEEGLTKGSSSVGVMAAGEFPTSCWEFKLELEWSTESVLRRQHFPLIDSRMPMYPIDTAFEIYVRSNRAD</sequence>
<keyword evidence="2" id="KW-1185">Reference proteome</keyword>
<proteinExistence type="predicted"/>
<dbReference type="AlphaFoldDB" id="A0A5N6R914"/>
<protein>
    <submittedName>
        <fullName evidence="1">Uncharacterized protein</fullName>
    </submittedName>
</protein>
<dbReference type="Proteomes" id="UP000327013">
    <property type="component" value="Chromosome 6"/>
</dbReference>
<dbReference type="EMBL" id="CM017326">
    <property type="protein sequence ID" value="KAE8075525.1"/>
    <property type="molecule type" value="Genomic_DNA"/>
</dbReference>